<dbReference type="InterPro" id="IPR013360">
    <property type="entry name" value="Pilus_4_PilW"/>
</dbReference>
<dbReference type="GO" id="GO:0003729">
    <property type="term" value="F:mRNA binding"/>
    <property type="evidence" value="ECO:0007669"/>
    <property type="project" value="InterPro"/>
</dbReference>
<dbReference type="PROSITE" id="PS51257">
    <property type="entry name" value="PROKAR_LIPOPROTEIN"/>
    <property type="match status" value="1"/>
</dbReference>
<feature type="signal peptide" evidence="2">
    <location>
        <begin position="1"/>
        <end position="21"/>
    </location>
</feature>
<reference evidence="3 4" key="1">
    <citation type="submission" date="2018-01" db="EMBL/GenBank/DDBJ databases">
        <title>Draft genome sequences of six Vibrio diazotrophicus strains isolated from deep-sea sediments of the Baltic Sea.</title>
        <authorList>
            <person name="Castillo D."/>
            <person name="Vandieken V."/>
            <person name="Chiang O."/>
            <person name="Middelboe M."/>
        </authorList>
    </citation>
    <scope>NUCLEOTIDE SEQUENCE [LARGE SCALE GENOMIC DNA]</scope>
    <source>
        <strain evidence="3 4">60.27F</strain>
    </source>
</reference>
<dbReference type="PANTHER" id="PTHR44917">
    <property type="entry name" value="PROTEIN HIGH CHLOROPHYLL FLUORESCENT 107"/>
    <property type="match status" value="1"/>
</dbReference>
<dbReference type="OrthoDB" id="9814042at2"/>
<gene>
    <name evidence="3" type="ORF">C1N32_18385</name>
</gene>
<feature type="repeat" description="TPR" evidence="1">
    <location>
        <begin position="139"/>
        <end position="172"/>
    </location>
</feature>
<dbReference type="PANTHER" id="PTHR44917:SF1">
    <property type="entry name" value="PROTEIN HIGH CHLOROPHYLL FLUORESCENT 107"/>
    <property type="match status" value="1"/>
</dbReference>
<evidence type="ECO:0000313" key="3">
    <source>
        <dbReference type="EMBL" id="PNI02565.1"/>
    </source>
</evidence>
<feature type="repeat" description="TPR" evidence="1">
    <location>
        <begin position="69"/>
        <end position="102"/>
    </location>
</feature>
<evidence type="ECO:0000256" key="2">
    <source>
        <dbReference type="SAM" id="SignalP"/>
    </source>
</evidence>
<keyword evidence="1" id="KW-0802">TPR repeat</keyword>
<dbReference type="SUPFAM" id="SSF81901">
    <property type="entry name" value="HCP-like"/>
    <property type="match status" value="1"/>
</dbReference>
<dbReference type="RefSeq" id="WP_102967029.1">
    <property type="nucleotide sequence ID" value="NZ_POSK01000015.1"/>
</dbReference>
<protein>
    <submittedName>
        <fullName evidence="3">Type IV pilus biogenesis/stability protein PilW</fullName>
    </submittedName>
</protein>
<feature type="repeat" description="TPR" evidence="1">
    <location>
        <begin position="35"/>
        <end position="68"/>
    </location>
</feature>
<dbReference type="GO" id="GO:0006397">
    <property type="term" value="P:mRNA processing"/>
    <property type="evidence" value="ECO:0007669"/>
    <property type="project" value="InterPro"/>
</dbReference>
<comment type="caution">
    <text evidence="3">The sequence shown here is derived from an EMBL/GenBank/DDBJ whole genome shotgun (WGS) entry which is preliminary data.</text>
</comment>
<accession>A0A2J8HWC3</accession>
<organism evidence="3 4">
    <name type="scientific">Vibrio diazotrophicus</name>
    <dbReference type="NCBI Taxonomy" id="685"/>
    <lineage>
        <taxon>Bacteria</taxon>
        <taxon>Pseudomonadati</taxon>
        <taxon>Pseudomonadota</taxon>
        <taxon>Gammaproteobacteria</taxon>
        <taxon>Vibrionales</taxon>
        <taxon>Vibrionaceae</taxon>
        <taxon>Vibrio</taxon>
    </lineage>
</organism>
<dbReference type="InterPro" id="IPR044624">
    <property type="entry name" value="Mbb1-like"/>
</dbReference>
<proteinExistence type="predicted"/>
<dbReference type="SMART" id="SM00028">
    <property type="entry name" value="TPR"/>
    <property type="match status" value="4"/>
</dbReference>
<dbReference type="Proteomes" id="UP000236449">
    <property type="component" value="Unassembled WGS sequence"/>
</dbReference>
<sequence length="236" mass="26988">MKSILSILLSSLLLGCMMVEQQDSLQQNNDPIEKAESRITLGLGYLENGNMPKARENLEKALDHAPEYYRAMLAIAHYYDVVGEKDKALEAYEDALSEHDDNGQVLNNYGAFLCKIGDYRQADKYFNQAVKQPNYYLVAESYENAGLCAAKYGNLSKAKKYFSRAIDHDPQRFRSILQLSKLEIDSGEFSQARVRLLQFHQNHGYQKASLHLLANLERRAGNKRLEQKYLSLLKQL</sequence>
<dbReference type="PROSITE" id="PS50005">
    <property type="entry name" value="TPR"/>
    <property type="match status" value="3"/>
</dbReference>
<name>A0A2J8HWC3_VIBDI</name>
<dbReference type="InterPro" id="IPR019734">
    <property type="entry name" value="TPR_rpt"/>
</dbReference>
<evidence type="ECO:0000313" key="4">
    <source>
        <dbReference type="Proteomes" id="UP000236449"/>
    </source>
</evidence>
<dbReference type="InterPro" id="IPR011990">
    <property type="entry name" value="TPR-like_helical_dom_sf"/>
</dbReference>
<dbReference type="EMBL" id="POSK01000015">
    <property type="protein sequence ID" value="PNI02565.1"/>
    <property type="molecule type" value="Genomic_DNA"/>
</dbReference>
<dbReference type="Gene3D" id="1.25.40.10">
    <property type="entry name" value="Tetratricopeptide repeat domain"/>
    <property type="match status" value="1"/>
</dbReference>
<keyword evidence="2" id="KW-0732">Signal</keyword>
<dbReference type="Pfam" id="PF13424">
    <property type="entry name" value="TPR_12"/>
    <property type="match status" value="1"/>
</dbReference>
<dbReference type="Pfam" id="PF13432">
    <property type="entry name" value="TPR_16"/>
    <property type="match status" value="1"/>
</dbReference>
<evidence type="ECO:0000256" key="1">
    <source>
        <dbReference type="PROSITE-ProRule" id="PRU00339"/>
    </source>
</evidence>
<dbReference type="AlphaFoldDB" id="A0A2J8HWC3"/>
<dbReference type="NCBIfam" id="TIGR02521">
    <property type="entry name" value="type_IV_pilW"/>
    <property type="match status" value="1"/>
</dbReference>
<feature type="chain" id="PRO_5014410547" evidence="2">
    <location>
        <begin position="22"/>
        <end position="236"/>
    </location>
</feature>